<dbReference type="Gene3D" id="1.10.439.10">
    <property type="entry name" value="Penicillin Amidohydrolase, domain 1"/>
    <property type="match status" value="1"/>
</dbReference>
<dbReference type="InterPro" id="IPR029055">
    <property type="entry name" value="Ntn_hydrolases_N"/>
</dbReference>
<dbReference type="GO" id="GO:0046872">
    <property type="term" value="F:metal ion binding"/>
    <property type="evidence" value="ECO:0007669"/>
    <property type="project" value="UniProtKB-KW"/>
</dbReference>
<comment type="cofactor">
    <cofactor evidence="6">
        <name>Ca(2+)</name>
        <dbReference type="ChEBI" id="CHEBI:29108"/>
    </cofactor>
    <text evidence="6">Binds 1 Ca(2+) ion per dimer.</text>
</comment>
<dbReference type="CDD" id="cd03747">
    <property type="entry name" value="Ntn_PGA_like"/>
    <property type="match status" value="1"/>
</dbReference>
<feature type="binding site" evidence="6">
    <location>
        <position position="352"/>
    </location>
    <ligand>
        <name>Ca(2+)</name>
        <dbReference type="ChEBI" id="CHEBI:29108"/>
    </ligand>
</feature>
<keyword evidence="8" id="KW-1185">Reference proteome</keyword>
<evidence type="ECO:0000313" key="8">
    <source>
        <dbReference type="Proteomes" id="UP000253782"/>
    </source>
</evidence>
<dbReference type="PIRSF" id="PIRSF001227">
    <property type="entry name" value="Pen_acylase"/>
    <property type="match status" value="1"/>
</dbReference>
<name>A0A369ULN9_9GAMM</name>
<organism evidence="7 8">
    <name type="scientific">Dyella tabacisoli</name>
    <dbReference type="NCBI Taxonomy" id="2282381"/>
    <lineage>
        <taxon>Bacteria</taxon>
        <taxon>Pseudomonadati</taxon>
        <taxon>Pseudomonadota</taxon>
        <taxon>Gammaproteobacteria</taxon>
        <taxon>Lysobacterales</taxon>
        <taxon>Rhodanobacteraceae</taxon>
        <taxon>Dyella</taxon>
    </lineage>
</organism>
<feature type="binding site" evidence="6">
    <location>
        <position position="480"/>
    </location>
    <ligand>
        <name>Ca(2+)</name>
        <dbReference type="ChEBI" id="CHEBI:29108"/>
    </ligand>
</feature>
<evidence type="ECO:0000256" key="3">
    <source>
        <dbReference type="ARBA" id="ARBA00023145"/>
    </source>
</evidence>
<feature type="binding site" evidence="6">
    <location>
        <position position="525"/>
    </location>
    <ligand>
        <name>Ca(2+)</name>
        <dbReference type="ChEBI" id="CHEBI:29108"/>
    </ligand>
</feature>
<comment type="caution">
    <text evidence="7">The sequence shown here is derived from an EMBL/GenBank/DDBJ whole genome shotgun (WGS) entry which is preliminary data.</text>
</comment>
<dbReference type="OrthoDB" id="9760084at2"/>
<dbReference type="GO" id="GO:0017000">
    <property type="term" value="P:antibiotic biosynthetic process"/>
    <property type="evidence" value="ECO:0007669"/>
    <property type="project" value="InterPro"/>
</dbReference>
<dbReference type="Gene3D" id="3.60.20.10">
    <property type="entry name" value="Glutamine Phosphoribosylpyrophosphate, subunit 1, domain 1"/>
    <property type="match status" value="1"/>
</dbReference>
<gene>
    <name evidence="7" type="ORF">DVJ77_10910</name>
</gene>
<dbReference type="GO" id="GO:0016811">
    <property type="term" value="F:hydrolase activity, acting on carbon-nitrogen (but not peptide) bonds, in linear amides"/>
    <property type="evidence" value="ECO:0007669"/>
    <property type="project" value="InterPro"/>
</dbReference>
<feature type="active site" description="Nucleophile" evidence="5">
    <location>
        <position position="270"/>
    </location>
</feature>
<keyword evidence="6" id="KW-0106">Calcium</keyword>
<dbReference type="Proteomes" id="UP000253782">
    <property type="component" value="Unassembled WGS sequence"/>
</dbReference>
<dbReference type="InterPro" id="IPR043146">
    <property type="entry name" value="Penicillin_amidase_N_B-knob"/>
</dbReference>
<evidence type="ECO:0000256" key="5">
    <source>
        <dbReference type="PIRSR" id="PIRSR001227-1"/>
    </source>
</evidence>
<dbReference type="EMBL" id="QQAH01000009">
    <property type="protein sequence ID" value="RDD81672.1"/>
    <property type="molecule type" value="Genomic_DNA"/>
</dbReference>
<comment type="subunit">
    <text evidence="4">Heterodimer of an alpha subunit and a beta subunit processed from the same precursor.</text>
</comment>
<dbReference type="Pfam" id="PF01804">
    <property type="entry name" value="Penicil_amidase"/>
    <property type="match status" value="1"/>
</dbReference>
<reference evidence="7 8" key="1">
    <citation type="submission" date="2018-07" db="EMBL/GenBank/DDBJ databases">
        <title>Dyella tabacisoli L4-6T, whole genome shotgun sequence.</title>
        <authorList>
            <person name="Zhou X.-K."/>
            <person name="Li W.-J."/>
            <person name="Duan Y.-Q."/>
        </authorList>
    </citation>
    <scope>NUCLEOTIDE SEQUENCE [LARGE SCALE GENOMIC DNA]</scope>
    <source>
        <strain evidence="7 8">L4-6</strain>
    </source>
</reference>
<dbReference type="AlphaFoldDB" id="A0A369ULN9"/>
<comment type="similarity">
    <text evidence="1">Belongs to the peptidase S45 family.</text>
</comment>
<feature type="binding site" evidence="6">
    <location>
        <position position="349"/>
    </location>
    <ligand>
        <name>Ca(2+)</name>
        <dbReference type="ChEBI" id="CHEBI:29108"/>
    </ligand>
</feature>
<keyword evidence="6" id="KW-0479">Metal-binding</keyword>
<dbReference type="RefSeq" id="WP_114845540.1">
    <property type="nucleotide sequence ID" value="NZ_JBHSPE010000005.1"/>
</dbReference>
<dbReference type="PANTHER" id="PTHR34218">
    <property type="entry name" value="PEPTIDASE S45 PENICILLIN AMIDASE"/>
    <property type="match status" value="1"/>
</dbReference>
<dbReference type="InterPro" id="IPR014395">
    <property type="entry name" value="Pen/GL7ACA/AHL_acylase"/>
</dbReference>
<dbReference type="PANTHER" id="PTHR34218:SF4">
    <property type="entry name" value="ACYL-HOMOSERINE LACTONE ACYLASE QUIP"/>
    <property type="match status" value="1"/>
</dbReference>
<protein>
    <submittedName>
        <fullName evidence="7">Penicillin acylase family protein</fullName>
    </submittedName>
</protein>
<evidence type="ECO:0000256" key="6">
    <source>
        <dbReference type="PIRSR" id="PIRSR001227-2"/>
    </source>
</evidence>
<evidence type="ECO:0000256" key="2">
    <source>
        <dbReference type="ARBA" id="ARBA00022801"/>
    </source>
</evidence>
<feature type="binding site" evidence="6">
    <location>
        <position position="194"/>
    </location>
    <ligand>
        <name>Ca(2+)</name>
        <dbReference type="ChEBI" id="CHEBI:29108"/>
    </ligand>
</feature>
<keyword evidence="2" id="KW-0378">Hydrolase</keyword>
<dbReference type="InterPro" id="IPR002692">
    <property type="entry name" value="S45"/>
</dbReference>
<dbReference type="SUPFAM" id="SSF56235">
    <property type="entry name" value="N-terminal nucleophile aminohydrolases (Ntn hydrolases)"/>
    <property type="match status" value="1"/>
</dbReference>
<keyword evidence="3" id="KW-0865">Zymogen</keyword>
<evidence type="ECO:0000256" key="4">
    <source>
        <dbReference type="ARBA" id="ARBA00038735"/>
    </source>
</evidence>
<sequence>MKTPRRFRWLRFTLLTLLVVVLGAGAGGWLLLAGSRAALEGERHLAGLQDSVSISRDTLGTVTVEGKSRDDVSFALGYVHAQERYFAMDLMRRLPAGELSELVGKAAVEVDLNHRRHRLRAVVKAAYAQLSAEQKYHLDRYRDGVNAGLADLRVRPWEYLLLGARPQSWRSEDSLLVIAAMYLDLNSDGRDEQELRYAQMRAALPGPLVDVLLAPDPQWEAPLKGELSRQPVIPSADIWDLRQQPQASVRDVDGLATALAPALEDVRLGSNSFAVAGNLTESGVAMLANDMHLSLRVPNIWFRARLRYADPTAPNGQRDASGVTLPGTPALVVGSNGQVAWGFTNSYGDWQDWVRVLRDPNQPNRYKVPEGWASIESHDEPIRIKGEPARSLKVEVTRWGPIMATDADGTPLALAWIGGLPRAYNLELMQLEHTADTRAALDLAPSMGMPPQNLLVADSAGHIGWTVTGNSMPLRAGFDPLQPADWSQPGSGWTGWAMPSQYPRIENPEDGRLWTANNRTTDGADLSLLGNGGYDLGARAQQIRDDLRAGNRFTPGNLLDIQLDHRALWLDRWQRLLQDTLAGNNDPELQSLRQLTASWHSLAAVDSVDYRLVRAFRTQVHEAVLAPFVARVQQDHPDFRWPRSSGPEAAVWMLLHERPAHLLDTRYANWDELLIAAAHQVVEQLGQQPGGLAARNWGEINRSAVNHPLARALPGPIARLLNMPDEPVPGDNNMPRVAQPGVGASERLVVMPGREAQGILHMPGGQSDHPLSPFYGAGHEDWVHGLPTPLLPGPTRYTLTLSPTAKPGR</sequence>
<proteinExistence type="inferred from homology"/>
<accession>A0A369ULN9</accession>
<dbReference type="Gene3D" id="1.10.1400.10">
    <property type="match status" value="1"/>
</dbReference>
<dbReference type="Gene3D" id="2.30.120.10">
    <property type="match status" value="1"/>
</dbReference>
<dbReference type="InterPro" id="IPR043147">
    <property type="entry name" value="Penicillin_amidase_A-knob"/>
</dbReference>
<evidence type="ECO:0000313" key="7">
    <source>
        <dbReference type="EMBL" id="RDD81672.1"/>
    </source>
</evidence>
<dbReference type="InterPro" id="IPR023343">
    <property type="entry name" value="Penicillin_amidase_dom1"/>
</dbReference>
<evidence type="ECO:0000256" key="1">
    <source>
        <dbReference type="ARBA" id="ARBA00006586"/>
    </source>
</evidence>